<evidence type="ECO:0000313" key="1">
    <source>
        <dbReference type="EMBL" id="QHU23476.1"/>
    </source>
</evidence>
<accession>A0A6C0L2B0</accession>
<evidence type="ECO:0008006" key="2">
    <source>
        <dbReference type="Google" id="ProtNLM"/>
    </source>
</evidence>
<name>A0A6C0L2B0_9ZZZZ</name>
<protein>
    <recommendedName>
        <fullName evidence="2">ATP-grasp domain-containing protein</fullName>
    </recommendedName>
</protein>
<sequence length="363" mass="42315">MVKIGILGGRLGETNPSYPYRKWMDQVPEEHNDGDWILNEAALVAAIEHKYSDAEVKYLRNFNEKTLQKNDVNFLVGVNLLNAWHGSSAQHKKWLAIMKNKKNNIYPPLSEQYFLYNKGDYLKYYEKKGVPIAPTFLIKKERDASKIIQEVRKNGWKGFIVKPDYAFANIEISKYELENDENTFVTESYYSDDLSIPEKTESFYSDISDEGKDEQVRKELNKYLTKTKKFPGLVCQEKIEGFVHKWEVKSFWIHGEYKYHVAMKAWPPPESFGNVSKKSLEQIKKIAKKVYDNYPETKIKGKVVKPLFLRIDLGCCQGNTLDSTKYFLNEIEYAGCGTFTDVKNVFHYWPEAYYTKAIELSNL</sequence>
<dbReference type="EMBL" id="MN741030">
    <property type="protein sequence ID" value="QHU23476.1"/>
    <property type="molecule type" value="Genomic_DNA"/>
</dbReference>
<proteinExistence type="predicted"/>
<dbReference type="AlphaFoldDB" id="A0A6C0L2B0"/>
<reference evidence="1" key="1">
    <citation type="journal article" date="2020" name="Nature">
        <title>Giant virus diversity and host interactions through global metagenomics.</title>
        <authorList>
            <person name="Schulz F."/>
            <person name="Roux S."/>
            <person name="Paez-Espino D."/>
            <person name="Jungbluth S."/>
            <person name="Walsh D.A."/>
            <person name="Denef V.J."/>
            <person name="McMahon K.D."/>
            <person name="Konstantinidis K.T."/>
            <person name="Eloe-Fadrosh E.A."/>
            <person name="Kyrpides N.C."/>
            <person name="Woyke T."/>
        </authorList>
    </citation>
    <scope>NUCLEOTIDE SEQUENCE</scope>
    <source>
        <strain evidence="1">GVMAG-S-ERX555907-94</strain>
    </source>
</reference>
<organism evidence="1">
    <name type="scientific">viral metagenome</name>
    <dbReference type="NCBI Taxonomy" id="1070528"/>
    <lineage>
        <taxon>unclassified sequences</taxon>
        <taxon>metagenomes</taxon>
        <taxon>organismal metagenomes</taxon>
    </lineage>
</organism>